<protein>
    <submittedName>
        <fullName evidence="1">Uncharacterized protein</fullName>
    </submittedName>
</protein>
<dbReference type="AlphaFoldDB" id="A0A7J7L432"/>
<organism evidence="1 2">
    <name type="scientific">Kingdonia uniflora</name>
    <dbReference type="NCBI Taxonomy" id="39325"/>
    <lineage>
        <taxon>Eukaryota</taxon>
        <taxon>Viridiplantae</taxon>
        <taxon>Streptophyta</taxon>
        <taxon>Embryophyta</taxon>
        <taxon>Tracheophyta</taxon>
        <taxon>Spermatophyta</taxon>
        <taxon>Magnoliopsida</taxon>
        <taxon>Ranunculales</taxon>
        <taxon>Circaeasteraceae</taxon>
        <taxon>Kingdonia</taxon>
    </lineage>
</organism>
<reference evidence="1 2" key="1">
    <citation type="journal article" date="2020" name="IScience">
        <title>Genome Sequencing of the Endangered Kingdonia uniflora (Circaeasteraceae, Ranunculales) Reveals Potential Mechanisms of Evolutionary Specialization.</title>
        <authorList>
            <person name="Sun Y."/>
            <person name="Deng T."/>
            <person name="Zhang A."/>
            <person name="Moore M.J."/>
            <person name="Landis J.B."/>
            <person name="Lin N."/>
            <person name="Zhang H."/>
            <person name="Zhang X."/>
            <person name="Huang J."/>
            <person name="Zhang X."/>
            <person name="Sun H."/>
            <person name="Wang H."/>
        </authorList>
    </citation>
    <scope>NUCLEOTIDE SEQUENCE [LARGE SCALE GENOMIC DNA]</scope>
    <source>
        <strain evidence="1">TB1705</strain>
        <tissue evidence="1">Leaf</tissue>
    </source>
</reference>
<dbReference type="Proteomes" id="UP000541444">
    <property type="component" value="Unassembled WGS sequence"/>
</dbReference>
<comment type="caution">
    <text evidence="1">The sequence shown here is derived from an EMBL/GenBank/DDBJ whole genome shotgun (WGS) entry which is preliminary data.</text>
</comment>
<proteinExistence type="predicted"/>
<evidence type="ECO:0000313" key="1">
    <source>
        <dbReference type="EMBL" id="KAF6137314.1"/>
    </source>
</evidence>
<evidence type="ECO:0000313" key="2">
    <source>
        <dbReference type="Proteomes" id="UP000541444"/>
    </source>
</evidence>
<accession>A0A7J7L432</accession>
<gene>
    <name evidence="1" type="ORF">GIB67_036351</name>
</gene>
<dbReference type="EMBL" id="JACGCM010002659">
    <property type="protein sequence ID" value="KAF6137314.1"/>
    <property type="molecule type" value="Genomic_DNA"/>
</dbReference>
<sequence length="60" mass="7105">MNDFTTNWSKTLEKLSGRSSETKLSFERNMALGQNSSEHVNLFERYSKSFERHSKSFERL</sequence>
<keyword evidence="2" id="KW-1185">Reference proteome</keyword>
<name>A0A7J7L432_9MAGN</name>